<dbReference type="STRING" id="78245.Xaut_3797"/>
<dbReference type="InterPro" id="IPR000182">
    <property type="entry name" value="GNAT_dom"/>
</dbReference>
<dbReference type="PROSITE" id="PS51186">
    <property type="entry name" value="GNAT"/>
    <property type="match status" value="1"/>
</dbReference>
<gene>
    <name evidence="4" type="ordered locus">Xaut_3797</name>
</gene>
<dbReference type="InterPro" id="IPR050832">
    <property type="entry name" value="Bact_Acetyltransf"/>
</dbReference>
<evidence type="ECO:0000256" key="1">
    <source>
        <dbReference type="ARBA" id="ARBA00022679"/>
    </source>
</evidence>
<proteinExistence type="predicted"/>
<dbReference type="PANTHER" id="PTHR43877">
    <property type="entry name" value="AMINOALKYLPHOSPHONATE N-ACETYLTRANSFERASE-RELATED-RELATED"/>
    <property type="match status" value="1"/>
</dbReference>
<dbReference type="Pfam" id="PF00583">
    <property type="entry name" value="Acetyltransf_1"/>
    <property type="match status" value="1"/>
</dbReference>
<reference evidence="4 5" key="1">
    <citation type="submission" date="2007-07" db="EMBL/GenBank/DDBJ databases">
        <title>Complete sequence of chromosome of Xanthobacter autotrophicus Py2.</title>
        <authorList>
            <consortium name="US DOE Joint Genome Institute"/>
            <person name="Copeland A."/>
            <person name="Lucas S."/>
            <person name="Lapidus A."/>
            <person name="Barry K."/>
            <person name="Glavina del Rio T."/>
            <person name="Hammon N."/>
            <person name="Israni S."/>
            <person name="Dalin E."/>
            <person name="Tice H."/>
            <person name="Pitluck S."/>
            <person name="Sims D."/>
            <person name="Brettin T."/>
            <person name="Bruce D."/>
            <person name="Detter J.C."/>
            <person name="Han C."/>
            <person name="Tapia R."/>
            <person name="Brainard J."/>
            <person name="Schmutz J."/>
            <person name="Larimer F."/>
            <person name="Land M."/>
            <person name="Hauser L."/>
            <person name="Kyrpides N."/>
            <person name="Kim E."/>
            <person name="Ensigns S.A."/>
            <person name="Richardson P."/>
        </authorList>
    </citation>
    <scope>NUCLEOTIDE SEQUENCE [LARGE SCALE GENOMIC DNA]</scope>
    <source>
        <strain evidence="5">ATCC BAA-1158 / Py2</strain>
    </source>
</reference>
<dbReference type="Gene3D" id="3.40.630.30">
    <property type="match status" value="1"/>
</dbReference>
<dbReference type="eggNOG" id="COG0456">
    <property type="taxonomic scope" value="Bacteria"/>
</dbReference>
<dbReference type="CDD" id="cd04301">
    <property type="entry name" value="NAT_SF"/>
    <property type="match status" value="1"/>
</dbReference>
<name>A7ILX9_XANP2</name>
<dbReference type="GO" id="GO:0016747">
    <property type="term" value="F:acyltransferase activity, transferring groups other than amino-acyl groups"/>
    <property type="evidence" value="ECO:0007669"/>
    <property type="project" value="InterPro"/>
</dbReference>
<dbReference type="InterPro" id="IPR016181">
    <property type="entry name" value="Acyl_CoA_acyltransferase"/>
</dbReference>
<evidence type="ECO:0000256" key="2">
    <source>
        <dbReference type="ARBA" id="ARBA00023315"/>
    </source>
</evidence>
<dbReference type="HOGENOM" id="CLU_013985_34_6_5"/>
<evidence type="ECO:0000259" key="3">
    <source>
        <dbReference type="PROSITE" id="PS51186"/>
    </source>
</evidence>
<accession>A7ILX9</accession>
<protein>
    <submittedName>
        <fullName evidence="4">GCN5-related N-acetyltransferase</fullName>
    </submittedName>
</protein>
<dbReference type="AlphaFoldDB" id="A7ILX9"/>
<evidence type="ECO:0000313" key="5">
    <source>
        <dbReference type="Proteomes" id="UP000002417"/>
    </source>
</evidence>
<organism evidence="4 5">
    <name type="scientific">Xanthobacter autotrophicus (strain ATCC BAA-1158 / Py2)</name>
    <dbReference type="NCBI Taxonomy" id="78245"/>
    <lineage>
        <taxon>Bacteria</taxon>
        <taxon>Pseudomonadati</taxon>
        <taxon>Pseudomonadota</taxon>
        <taxon>Alphaproteobacteria</taxon>
        <taxon>Hyphomicrobiales</taxon>
        <taxon>Xanthobacteraceae</taxon>
        <taxon>Xanthobacter</taxon>
    </lineage>
</organism>
<dbReference type="SUPFAM" id="SSF55729">
    <property type="entry name" value="Acyl-CoA N-acyltransferases (Nat)"/>
    <property type="match status" value="1"/>
</dbReference>
<keyword evidence="1 4" id="KW-0808">Transferase</keyword>
<dbReference type="KEGG" id="xau:Xaut_3797"/>
<dbReference type="EMBL" id="CP000781">
    <property type="protein sequence ID" value="ABS69022.1"/>
    <property type="molecule type" value="Genomic_DNA"/>
</dbReference>
<feature type="domain" description="N-acetyltransferase" evidence="3">
    <location>
        <begin position="18"/>
        <end position="166"/>
    </location>
</feature>
<dbReference type="PhylomeDB" id="A7ILX9"/>
<dbReference type="Proteomes" id="UP000002417">
    <property type="component" value="Chromosome"/>
</dbReference>
<sequence length="166" mass="17562">MSLTDPVGGQIAGQIAGIVTRPARPEDLPALVALFAADTLGGHGDTSDASALGDYRAAFEAIAADPRARLYAAELDGRVVGTFQLVFVHSLPGRGALRAFLEAVQVDGAVRGRRIGEAMVRFAMAEAGRAGARSLALTSNKVRTDAHRFYRRLGFANSHEGFKIEL</sequence>
<keyword evidence="2" id="KW-0012">Acyltransferase</keyword>
<keyword evidence="5" id="KW-1185">Reference proteome</keyword>
<evidence type="ECO:0000313" key="4">
    <source>
        <dbReference type="EMBL" id="ABS69022.1"/>
    </source>
</evidence>